<reference evidence="2 3" key="1">
    <citation type="submission" date="2023-10" db="EMBL/GenBank/DDBJ databases">
        <title>Genomes of two closely related lineages of the louse Polyplax serrata with different host specificities.</title>
        <authorList>
            <person name="Martinu J."/>
            <person name="Tarabai H."/>
            <person name="Stefka J."/>
            <person name="Hypsa V."/>
        </authorList>
    </citation>
    <scope>NUCLEOTIDE SEQUENCE [LARGE SCALE GENOMIC DNA]</scope>
    <source>
        <strain evidence="2">HR10_N</strain>
    </source>
</reference>
<feature type="region of interest" description="Disordered" evidence="1">
    <location>
        <begin position="27"/>
        <end position="47"/>
    </location>
</feature>
<dbReference type="AlphaFoldDB" id="A0AAN8P287"/>
<protein>
    <submittedName>
        <fullName evidence="2">Uncharacterized protein</fullName>
    </submittedName>
</protein>
<proteinExistence type="predicted"/>
<dbReference type="Proteomes" id="UP001372834">
    <property type="component" value="Unassembled WGS sequence"/>
</dbReference>
<comment type="caution">
    <text evidence="2">The sequence shown here is derived from an EMBL/GenBank/DDBJ whole genome shotgun (WGS) entry which is preliminary data.</text>
</comment>
<evidence type="ECO:0000313" key="3">
    <source>
        <dbReference type="Proteomes" id="UP001372834"/>
    </source>
</evidence>
<gene>
    <name evidence="2" type="ORF">RUM43_012585</name>
</gene>
<accession>A0AAN8P287</accession>
<organism evidence="2 3">
    <name type="scientific">Polyplax serrata</name>
    <name type="common">Common mouse louse</name>
    <dbReference type="NCBI Taxonomy" id="468196"/>
    <lineage>
        <taxon>Eukaryota</taxon>
        <taxon>Metazoa</taxon>
        <taxon>Ecdysozoa</taxon>
        <taxon>Arthropoda</taxon>
        <taxon>Hexapoda</taxon>
        <taxon>Insecta</taxon>
        <taxon>Pterygota</taxon>
        <taxon>Neoptera</taxon>
        <taxon>Paraneoptera</taxon>
        <taxon>Psocodea</taxon>
        <taxon>Troctomorpha</taxon>
        <taxon>Phthiraptera</taxon>
        <taxon>Anoplura</taxon>
        <taxon>Polyplacidae</taxon>
        <taxon>Polyplax</taxon>
    </lineage>
</organism>
<dbReference type="EMBL" id="JAWJWE010000006">
    <property type="protein sequence ID" value="KAK6632846.1"/>
    <property type="molecule type" value="Genomic_DNA"/>
</dbReference>
<evidence type="ECO:0000256" key="1">
    <source>
        <dbReference type="SAM" id="MobiDB-lite"/>
    </source>
</evidence>
<evidence type="ECO:0000313" key="2">
    <source>
        <dbReference type="EMBL" id="KAK6632846.1"/>
    </source>
</evidence>
<name>A0AAN8P287_POLSC</name>
<sequence>MVVENSHDQGQPEFVVNVVGRSVEPCKEPDQVNSKHNNLPAFSKNTQGSDTIEKNIALQATSGGKTPIRISQGLRIKLNGSGSVELSHFQPPPNAIKKNHSPQPPTDSFISPHYYLSSFLVRHVSFEIDGPRFRGVIEIFKRKGRMYINLLRVTGIEYAEDGAIVCEDMTGTPWGYSKAAEISKQINFLIYKRINEICGCPT</sequence>